<evidence type="ECO:0000256" key="2">
    <source>
        <dbReference type="ARBA" id="ARBA00022963"/>
    </source>
</evidence>
<dbReference type="InterPro" id="IPR017395">
    <property type="entry name" value="Chlorophyllase-like"/>
</dbReference>
<dbReference type="InterPro" id="IPR029058">
    <property type="entry name" value="AB_hydrolase_fold"/>
</dbReference>
<gene>
    <name evidence="5" type="ORF">UFOPK1493_03025</name>
</gene>
<dbReference type="Gene3D" id="3.40.50.1820">
    <property type="entry name" value="alpha/beta hydrolase"/>
    <property type="match status" value="1"/>
</dbReference>
<accession>A0A6J6F095</accession>
<dbReference type="PANTHER" id="PTHR10272:SF0">
    <property type="entry name" value="PLATELET-ACTIVATING FACTOR ACETYLHYDROLASE"/>
    <property type="match status" value="1"/>
</dbReference>
<evidence type="ECO:0000256" key="1">
    <source>
        <dbReference type="ARBA" id="ARBA00022801"/>
    </source>
</evidence>
<evidence type="ECO:0000256" key="3">
    <source>
        <dbReference type="ARBA" id="ARBA00023098"/>
    </source>
</evidence>
<keyword evidence="1" id="KW-0378">Hydrolase</keyword>
<proteinExistence type="predicted"/>
<protein>
    <submittedName>
        <fullName evidence="5">Unannotated protein</fullName>
    </submittedName>
</protein>
<reference evidence="5" key="1">
    <citation type="submission" date="2020-05" db="EMBL/GenBank/DDBJ databases">
        <authorList>
            <person name="Chiriac C."/>
            <person name="Salcher M."/>
            <person name="Ghai R."/>
            <person name="Kavagutti S V."/>
        </authorList>
    </citation>
    <scope>NUCLEOTIDE SEQUENCE</scope>
</reference>
<dbReference type="PROSITE" id="PS51257">
    <property type="entry name" value="PROKAR_LIPOPROTEIN"/>
    <property type="match status" value="1"/>
</dbReference>
<organism evidence="5">
    <name type="scientific">freshwater metagenome</name>
    <dbReference type="NCBI Taxonomy" id="449393"/>
    <lineage>
        <taxon>unclassified sequences</taxon>
        <taxon>metagenomes</taxon>
        <taxon>ecological metagenomes</taxon>
    </lineage>
</organism>
<sequence length="429" mass="43723">MTGRRPSTLLASLAALALVAGACGGDDDASPATTAAAETTTAATEPAPETTEAPATTEPAPTTTEPAPTTTVDLAELASTYAEPGPYPVGVSTYTLAKGPSVEVWYPAVEGTTGEVTYDVRDFTPPAIREILTADVPATFTFVGARDAEAAEGTFPVVLFSHGFTGIRLQSSFLTSHLASWGYIVAAPDHPSRDLPNVLSATASGDRADSVDDLLQTLDLVVAEGAAADGLLSGRVDAENVVAVGHSAGGGTIVGAALDDRIDGYVSMASGVALGDPAATTTTAADGASGLPDKPSFFLAGSVDAVVSPEERTRPSFEAVPEPSLLWIIDGVGHNGFDDFCTFGGGTGIIGVAQASGLGAFLDAQPQLRALGEDGCVPPAVPVDETFPMIRHAVTAWINQLFGIDDAPIGITPEFADSFAQPVEIQQRP</sequence>
<feature type="compositionally biased region" description="Low complexity" evidence="4">
    <location>
        <begin position="30"/>
        <end position="68"/>
    </location>
</feature>
<dbReference type="PANTHER" id="PTHR10272">
    <property type="entry name" value="PLATELET-ACTIVATING FACTOR ACETYLHYDROLASE"/>
    <property type="match status" value="1"/>
</dbReference>
<dbReference type="EMBL" id="CAEZSR010000149">
    <property type="protein sequence ID" value="CAB4580393.1"/>
    <property type="molecule type" value="Genomic_DNA"/>
</dbReference>
<dbReference type="GO" id="GO:0016042">
    <property type="term" value="P:lipid catabolic process"/>
    <property type="evidence" value="ECO:0007669"/>
    <property type="project" value="UniProtKB-KW"/>
</dbReference>
<dbReference type="Pfam" id="PF07224">
    <property type="entry name" value="Chlorophyllase"/>
    <property type="match status" value="1"/>
</dbReference>
<evidence type="ECO:0000313" key="5">
    <source>
        <dbReference type="EMBL" id="CAB4580393.1"/>
    </source>
</evidence>
<dbReference type="AlphaFoldDB" id="A0A6J6F095"/>
<keyword evidence="2" id="KW-0442">Lipid degradation</keyword>
<dbReference type="SUPFAM" id="SSF53474">
    <property type="entry name" value="alpha/beta-Hydrolases"/>
    <property type="match status" value="1"/>
</dbReference>
<dbReference type="GO" id="GO:0003847">
    <property type="term" value="F:1-alkyl-2-acetylglycerophosphocholine esterase activity"/>
    <property type="evidence" value="ECO:0007669"/>
    <property type="project" value="TreeGrafter"/>
</dbReference>
<keyword evidence="3" id="KW-0443">Lipid metabolism</keyword>
<evidence type="ECO:0000256" key="4">
    <source>
        <dbReference type="SAM" id="MobiDB-lite"/>
    </source>
</evidence>
<name>A0A6J6F095_9ZZZZ</name>
<feature type="region of interest" description="Disordered" evidence="4">
    <location>
        <begin position="25"/>
        <end position="68"/>
    </location>
</feature>